<dbReference type="EMBL" id="CATOUU010000347">
    <property type="protein sequence ID" value="CAI9925697.1"/>
    <property type="molecule type" value="Genomic_DNA"/>
</dbReference>
<accession>A0AA86U2F4</accession>
<dbReference type="Gene3D" id="1.10.238.10">
    <property type="entry name" value="EF-hand"/>
    <property type="match status" value="1"/>
</dbReference>
<evidence type="ECO:0008006" key="8">
    <source>
        <dbReference type="Google" id="ProtNLM"/>
    </source>
</evidence>
<evidence type="ECO:0000313" key="7">
    <source>
        <dbReference type="Proteomes" id="UP001642409"/>
    </source>
</evidence>
<evidence type="ECO:0000313" key="1">
    <source>
        <dbReference type="EMBL" id="CAI9925697.1"/>
    </source>
</evidence>
<dbReference type="InterPro" id="IPR011992">
    <property type="entry name" value="EF-hand-dom_pair"/>
</dbReference>
<evidence type="ECO:0000313" key="6">
    <source>
        <dbReference type="EMBL" id="CAL6092235.1"/>
    </source>
</evidence>
<reference evidence="3 7" key="2">
    <citation type="submission" date="2024-07" db="EMBL/GenBank/DDBJ databases">
        <authorList>
            <person name="Akdeniz Z."/>
        </authorList>
    </citation>
    <scope>NUCLEOTIDE SEQUENCE [LARGE SCALE GENOMIC DNA]</scope>
</reference>
<dbReference type="SUPFAM" id="SSF47473">
    <property type="entry name" value="EF-hand"/>
    <property type="match status" value="1"/>
</dbReference>
<name>A0AA86U2F4_9EUKA</name>
<keyword evidence="7" id="KW-1185">Reference proteome</keyword>
<proteinExistence type="predicted"/>
<evidence type="ECO:0000313" key="3">
    <source>
        <dbReference type="EMBL" id="CAL6017672.1"/>
    </source>
</evidence>
<dbReference type="EMBL" id="CAXDID020000118">
    <property type="protein sequence ID" value="CAL6030775.1"/>
    <property type="molecule type" value="Genomic_DNA"/>
</dbReference>
<dbReference type="EMBL" id="CAXDID020000443">
    <property type="protein sequence ID" value="CAL6092235.1"/>
    <property type="molecule type" value="Genomic_DNA"/>
</dbReference>
<sequence length="187" mass="21745">MSKQKQTETAHRAYKLGELTYDERKSPNLQAHIHQVFTYIDDAQQNFITCDQFARFLSQTGVVADEQSVYDLVVQFRQSKLEKGAYFEKPPISLQIKESEFRDIVMQKSLPADEIKELKHCFHQLGQITPNLINSQNQLSSTSLFNQMRFWNIMTDQEIELVKVFFGTGGKQTELVDIERFLNGMIE</sequence>
<reference evidence="2" key="1">
    <citation type="submission" date="2023-06" db="EMBL/GenBank/DDBJ databases">
        <authorList>
            <person name="Kurt Z."/>
        </authorList>
    </citation>
    <scope>NUCLEOTIDE SEQUENCE</scope>
</reference>
<dbReference type="EMBL" id="CAXDID020000079">
    <property type="protein sequence ID" value="CAL6017672.1"/>
    <property type="molecule type" value="Genomic_DNA"/>
</dbReference>
<organism evidence="2">
    <name type="scientific">Hexamita inflata</name>
    <dbReference type="NCBI Taxonomy" id="28002"/>
    <lineage>
        <taxon>Eukaryota</taxon>
        <taxon>Metamonada</taxon>
        <taxon>Diplomonadida</taxon>
        <taxon>Hexamitidae</taxon>
        <taxon>Hexamitinae</taxon>
        <taxon>Hexamita</taxon>
    </lineage>
</organism>
<dbReference type="Proteomes" id="UP001642409">
    <property type="component" value="Unassembled WGS sequence"/>
</dbReference>
<gene>
    <name evidence="1" type="ORF">HINF_LOCUS13342</name>
    <name evidence="2" type="ORF">HINF_LOCUS25006</name>
    <name evidence="3" type="ORF">HINF_LOCUS26097</name>
    <name evidence="4" type="ORF">HINF_LOCUS26538</name>
    <name evidence="5" type="ORF">HINF_LOCUS33652</name>
    <name evidence="6" type="ORF">HINF_LOCUS66167</name>
</gene>
<protein>
    <recommendedName>
        <fullName evidence="8">EF-hand domain-containing protein</fullName>
    </recommendedName>
</protein>
<evidence type="ECO:0000313" key="5">
    <source>
        <dbReference type="EMBL" id="CAL6030775.1"/>
    </source>
</evidence>
<dbReference type="EMBL" id="CAXDID020000081">
    <property type="protein sequence ID" value="CAL6018588.1"/>
    <property type="molecule type" value="Genomic_DNA"/>
</dbReference>
<dbReference type="EMBL" id="CATOUU010000646">
    <property type="protein sequence ID" value="CAI9937361.1"/>
    <property type="molecule type" value="Genomic_DNA"/>
</dbReference>
<comment type="caution">
    <text evidence="2">The sequence shown here is derived from an EMBL/GenBank/DDBJ whole genome shotgun (WGS) entry which is preliminary data.</text>
</comment>
<evidence type="ECO:0000313" key="2">
    <source>
        <dbReference type="EMBL" id="CAI9937361.1"/>
    </source>
</evidence>
<evidence type="ECO:0000313" key="4">
    <source>
        <dbReference type="EMBL" id="CAL6018588.1"/>
    </source>
</evidence>
<dbReference type="AlphaFoldDB" id="A0AA86U2F4"/>